<dbReference type="AlphaFoldDB" id="A0A1H1CCY9"/>
<organism evidence="11 12">
    <name type="scientific">Tsukamurella pulmonis</name>
    <dbReference type="NCBI Taxonomy" id="47312"/>
    <lineage>
        <taxon>Bacteria</taxon>
        <taxon>Bacillati</taxon>
        <taxon>Actinomycetota</taxon>
        <taxon>Actinomycetes</taxon>
        <taxon>Mycobacteriales</taxon>
        <taxon>Tsukamurellaceae</taxon>
        <taxon>Tsukamurella</taxon>
    </lineage>
</organism>
<keyword evidence="8" id="KW-0808">Transferase</keyword>
<dbReference type="Gene3D" id="3.40.50.1100">
    <property type="match status" value="2"/>
</dbReference>
<evidence type="ECO:0000256" key="3">
    <source>
        <dbReference type="ARBA" id="ARBA00004924"/>
    </source>
</evidence>
<evidence type="ECO:0000256" key="8">
    <source>
        <dbReference type="ARBA" id="ARBA00022679"/>
    </source>
</evidence>
<evidence type="ECO:0000256" key="2">
    <source>
        <dbReference type="ARBA" id="ARBA00004056"/>
    </source>
</evidence>
<gene>
    <name evidence="11" type="ORF">SAMN04489765_1140</name>
</gene>
<reference evidence="12" key="1">
    <citation type="submission" date="2016-10" db="EMBL/GenBank/DDBJ databases">
        <authorList>
            <person name="Varghese N."/>
            <person name="Submissions S."/>
        </authorList>
    </citation>
    <scope>NUCLEOTIDE SEQUENCE [LARGE SCALE GENOMIC DNA]</scope>
    <source>
        <strain evidence="12">DSM 44142</strain>
    </source>
</reference>
<dbReference type="CDD" id="cd01561">
    <property type="entry name" value="CBS_like"/>
    <property type="match status" value="1"/>
</dbReference>
<comment type="similarity">
    <text evidence="4">Belongs to the cysteine synthase/cystathionine beta-synthase family. SbnA subfamily.</text>
</comment>
<dbReference type="InterPro" id="IPR001216">
    <property type="entry name" value="P-phosphate_BS"/>
</dbReference>
<dbReference type="GO" id="GO:0006535">
    <property type="term" value="P:cysteine biosynthetic process from serine"/>
    <property type="evidence" value="ECO:0007669"/>
    <property type="project" value="InterPro"/>
</dbReference>
<proteinExistence type="inferred from homology"/>
<dbReference type="InterPro" id="IPR036052">
    <property type="entry name" value="TrpB-like_PALP_sf"/>
</dbReference>
<comment type="pathway">
    <text evidence="3">Siderophore biosynthesis.</text>
</comment>
<comment type="subunit">
    <text evidence="5">Homodimer.</text>
</comment>
<accession>A0A1H1CCY9</accession>
<dbReference type="STRING" id="47312.SAMN04489765_1140"/>
<dbReference type="EC" id="2.5.1.140" evidence="6"/>
<evidence type="ECO:0000256" key="1">
    <source>
        <dbReference type="ARBA" id="ARBA00001933"/>
    </source>
</evidence>
<dbReference type="GO" id="GO:0016765">
    <property type="term" value="F:transferase activity, transferring alkyl or aryl (other than methyl) groups"/>
    <property type="evidence" value="ECO:0007669"/>
    <property type="project" value="UniProtKB-ARBA"/>
</dbReference>
<dbReference type="RefSeq" id="WP_068566781.1">
    <property type="nucleotide sequence ID" value="NZ_FNLF01000002.1"/>
</dbReference>
<feature type="domain" description="Tryptophan synthase beta chain-like PALP" evidence="10">
    <location>
        <begin position="19"/>
        <end position="309"/>
    </location>
</feature>
<comment type="function">
    <text evidence="2">Catalyzes the synthesis of N-((2S)-2-amino-2-carboxyethyl)-L-glutamate (ACEGA) from O-phospho-L-serine and L-glutamate. Involved in the biosynthesis of L-2,3-diaminopropionic acid (L-Dap), a precursor of staphyloferrin B and antibiotics.</text>
</comment>
<evidence type="ECO:0000256" key="5">
    <source>
        <dbReference type="ARBA" id="ARBA00011738"/>
    </source>
</evidence>
<dbReference type="Pfam" id="PF00291">
    <property type="entry name" value="PALP"/>
    <property type="match status" value="1"/>
</dbReference>
<dbReference type="PROSITE" id="PS00901">
    <property type="entry name" value="CYS_SYNTHASE"/>
    <property type="match status" value="1"/>
</dbReference>
<evidence type="ECO:0000256" key="7">
    <source>
        <dbReference type="ARBA" id="ARBA00016985"/>
    </source>
</evidence>
<dbReference type="SUPFAM" id="SSF53686">
    <property type="entry name" value="Tryptophan synthase beta subunit-like PLP-dependent enzymes"/>
    <property type="match status" value="1"/>
</dbReference>
<sequence length="338" mass="36289">MTDLYADGLLRAREASVLSVIGNTPLVPLDRMFAEAHFRVFGKLERCNPGGSVKDRPARAMIERGIAEGRLIPGVSEVVESSSGNLGIALAQVCNYYDLRFHCIVDARATRTNIALIRAYGGTVEVIDRPDPETGEYLPARIRRVQQICGETGAFWPNQYANAVNAESHHATIAEILRAVHFRLDYLFCTTSSCGTLRGCSDFLRAHGLETVIIGVDAAGSAIFGPQFVGEAVRKLPGHGAAIVPPLFAQDLADDVVHVTDAQAVRGCRRLLRTESILCGASSGAALAAISTYASRIPEGALCAAILPDGGDRYLDTIFDDDWVGENLNDETDEAVCA</sequence>
<evidence type="ECO:0000313" key="11">
    <source>
        <dbReference type="EMBL" id="SDQ61939.1"/>
    </source>
</evidence>
<dbReference type="OrthoDB" id="5176350at2"/>
<dbReference type="NCBIfam" id="TIGR03945">
    <property type="entry name" value="PLP_SbnA_fam"/>
    <property type="match status" value="1"/>
</dbReference>
<evidence type="ECO:0000256" key="9">
    <source>
        <dbReference type="ARBA" id="ARBA00022898"/>
    </source>
</evidence>
<keyword evidence="9" id="KW-0663">Pyridoxal phosphate</keyword>
<comment type="cofactor">
    <cofactor evidence="1">
        <name>pyridoxal 5'-phosphate</name>
        <dbReference type="ChEBI" id="CHEBI:597326"/>
    </cofactor>
</comment>
<evidence type="ECO:0000313" key="12">
    <source>
        <dbReference type="Proteomes" id="UP000183053"/>
    </source>
</evidence>
<evidence type="ECO:0000256" key="4">
    <source>
        <dbReference type="ARBA" id="ARBA00008519"/>
    </source>
</evidence>
<evidence type="ECO:0000259" key="10">
    <source>
        <dbReference type="Pfam" id="PF00291"/>
    </source>
</evidence>
<dbReference type="PANTHER" id="PTHR10314">
    <property type="entry name" value="CYSTATHIONINE BETA-SYNTHASE"/>
    <property type="match status" value="1"/>
</dbReference>
<keyword evidence="12" id="KW-1185">Reference proteome</keyword>
<dbReference type="Proteomes" id="UP000183053">
    <property type="component" value="Unassembled WGS sequence"/>
</dbReference>
<name>A0A1H1CCY9_9ACTN</name>
<dbReference type="InterPro" id="IPR001926">
    <property type="entry name" value="TrpB-like_PALP"/>
</dbReference>
<evidence type="ECO:0000256" key="6">
    <source>
        <dbReference type="ARBA" id="ARBA00012331"/>
    </source>
</evidence>
<protein>
    <recommendedName>
        <fullName evidence="7">N-(2-amino-2-carboxyethyl)-L-glutamate synthase</fullName>
        <ecNumber evidence="6">2.5.1.140</ecNumber>
    </recommendedName>
</protein>
<dbReference type="InterPro" id="IPR050214">
    <property type="entry name" value="Cys_Synth/Cystath_Beta-Synth"/>
</dbReference>
<dbReference type="EMBL" id="FNLF01000002">
    <property type="protein sequence ID" value="SDQ61939.1"/>
    <property type="molecule type" value="Genomic_DNA"/>
</dbReference>
<dbReference type="InterPro" id="IPR023927">
    <property type="entry name" value="SbnA"/>
</dbReference>